<evidence type="ECO:0000313" key="2">
    <source>
        <dbReference type="EMBL" id="KAF1970163.1"/>
    </source>
</evidence>
<gene>
    <name evidence="2" type="ORF">BU23DRAFT_650479</name>
</gene>
<feature type="compositionally biased region" description="Acidic residues" evidence="1">
    <location>
        <begin position="106"/>
        <end position="119"/>
    </location>
</feature>
<feature type="compositionally biased region" description="Polar residues" evidence="1">
    <location>
        <begin position="169"/>
        <end position="181"/>
    </location>
</feature>
<feature type="compositionally biased region" description="Basic and acidic residues" evidence="1">
    <location>
        <begin position="251"/>
        <end position="263"/>
    </location>
</feature>
<dbReference type="EMBL" id="ML976703">
    <property type="protein sequence ID" value="KAF1970163.1"/>
    <property type="molecule type" value="Genomic_DNA"/>
</dbReference>
<dbReference type="Proteomes" id="UP000800036">
    <property type="component" value="Unassembled WGS sequence"/>
</dbReference>
<feature type="region of interest" description="Disordered" evidence="1">
    <location>
        <begin position="62"/>
        <end position="187"/>
    </location>
</feature>
<name>A0A6A5UYC4_9PLEO</name>
<accession>A0A6A5UYC4</accession>
<dbReference type="AlphaFoldDB" id="A0A6A5UYC4"/>
<organism evidence="2 3">
    <name type="scientific">Bimuria novae-zelandiae CBS 107.79</name>
    <dbReference type="NCBI Taxonomy" id="1447943"/>
    <lineage>
        <taxon>Eukaryota</taxon>
        <taxon>Fungi</taxon>
        <taxon>Dikarya</taxon>
        <taxon>Ascomycota</taxon>
        <taxon>Pezizomycotina</taxon>
        <taxon>Dothideomycetes</taxon>
        <taxon>Pleosporomycetidae</taxon>
        <taxon>Pleosporales</taxon>
        <taxon>Massarineae</taxon>
        <taxon>Didymosphaeriaceae</taxon>
        <taxon>Bimuria</taxon>
    </lineage>
</organism>
<keyword evidence="3" id="KW-1185">Reference proteome</keyword>
<evidence type="ECO:0000256" key="1">
    <source>
        <dbReference type="SAM" id="MobiDB-lite"/>
    </source>
</evidence>
<feature type="non-terminal residue" evidence="2">
    <location>
        <position position="1"/>
    </location>
</feature>
<proteinExistence type="predicted"/>
<evidence type="ECO:0000313" key="3">
    <source>
        <dbReference type="Proteomes" id="UP000800036"/>
    </source>
</evidence>
<feature type="region of interest" description="Disordered" evidence="1">
    <location>
        <begin position="233"/>
        <end position="265"/>
    </location>
</feature>
<sequence length="323" mass="34676">LDISGFSDDLAHHPRTALKDTCCYDTGCGCGRRCRSHKGQLEIMEPALESLSRLFEQDIGVSGESTEAASTGPGDNASWSDGGAVPTLPEVGIDSDEGALPKPPEDALDEDVEGDLGDNEDGKRSGHVQETLEGPLDLSNFPGRNSVPMGPHVRSQSEGKCSGDGESLSVLTPASRSTSLSPAAPESGDSNYLWSLTHLNDIGLAAQERRGSTPAYSAQTSVETLQEEVDDDIGYDEDYSNPTGVLDTESPSERCRFTSERPPHSVPGELVDLVRELRQTVAKEWDRIYGHDEPNPFRAYHDDPAGYTTFPVWLVAGPGSTDE</sequence>
<reference evidence="2" key="1">
    <citation type="journal article" date="2020" name="Stud. Mycol.">
        <title>101 Dothideomycetes genomes: a test case for predicting lifestyles and emergence of pathogens.</title>
        <authorList>
            <person name="Haridas S."/>
            <person name="Albert R."/>
            <person name="Binder M."/>
            <person name="Bloem J."/>
            <person name="Labutti K."/>
            <person name="Salamov A."/>
            <person name="Andreopoulos B."/>
            <person name="Baker S."/>
            <person name="Barry K."/>
            <person name="Bills G."/>
            <person name="Bluhm B."/>
            <person name="Cannon C."/>
            <person name="Castanera R."/>
            <person name="Culley D."/>
            <person name="Daum C."/>
            <person name="Ezra D."/>
            <person name="Gonzalez J."/>
            <person name="Henrissat B."/>
            <person name="Kuo A."/>
            <person name="Liang C."/>
            <person name="Lipzen A."/>
            <person name="Lutzoni F."/>
            <person name="Magnuson J."/>
            <person name="Mondo S."/>
            <person name="Nolan M."/>
            <person name="Ohm R."/>
            <person name="Pangilinan J."/>
            <person name="Park H.-J."/>
            <person name="Ramirez L."/>
            <person name="Alfaro M."/>
            <person name="Sun H."/>
            <person name="Tritt A."/>
            <person name="Yoshinaga Y."/>
            <person name="Zwiers L.-H."/>
            <person name="Turgeon B."/>
            <person name="Goodwin S."/>
            <person name="Spatafora J."/>
            <person name="Crous P."/>
            <person name="Grigoriev I."/>
        </authorList>
    </citation>
    <scope>NUCLEOTIDE SEQUENCE</scope>
    <source>
        <strain evidence="2">CBS 107.79</strain>
    </source>
</reference>
<protein>
    <submittedName>
        <fullName evidence="2">Uncharacterized protein</fullName>
    </submittedName>
</protein>